<dbReference type="Proteomes" id="UP000324678">
    <property type="component" value="Chromosome"/>
</dbReference>
<name>A0A5C1YD88_9MICO</name>
<protein>
    <submittedName>
        <fullName evidence="2">Uncharacterized protein</fullName>
    </submittedName>
</protein>
<accession>A0A5C1YD88</accession>
<gene>
    <name evidence="2" type="ORF">FLP10_05880</name>
</gene>
<feature type="signal peptide" evidence="1">
    <location>
        <begin position="1"/>
        <end position="36"/>
    </location>
</feature>
<organism evidence="2 3">
    <name type="scientific">Agromyces intestinalis</name>
    <dbReference type="NCBI Taxonomy" id="2592652"/>
    <lineage>
        <taxon>Bacteria</taxon>
        <taxon>Bacillati</taxon>
        <taxon>Actinomycetota</taxon>
        <taxon>Actinomycetes</taxon>
        <taxon>Micrococcales</taxon>
        <taxon>Microbacteriaceae</taxon>
        <taxon>Agromyces</taxon>
    </lineage>
</organism>
<evidence type="ECO:0000313" key="2">
    <source>
        <dbReference type="EMBL" id="QEO14004.1"/>
    </source>
</evidence>
<evidence type="ECO:0000256" key="1">
    <source>
        <dbReference type="SAM" id="SignalP"/>
    </source>
</evidence>
<dbReference type="EMBL" id="CP043505">
    <property type="protein sequence ID" value="QEO14004.1"/>
    <property type="molecule type" value="Genomic_DNA"/>
</dbReference>
<keyword evidence="1" id="KW-0732">Signal</keyword>
<dbReference type="AlphaFoldDB" id="A0A5C1YD88"/>
<dbReference type="RefSeq" id="WP_149160026.1">
    <property type="nucleotide sequence ID" value="NZ_CP043505.1"/>
</dbReference>
<reference evidence="2 3" key="1">
    <citation type="submission" date="2019-09" db="EMBL/GenBank/DDBJ databases">
        <title>Genome sequencing of strain KACC 19306.</title>
        <authorList>
            <person name="Heo J."/>
            <person name="Kim S.-J."/>
            <person name="Kim J.-S."/>
            <person name="Hong S.-B."/>
            <person name="Kwon S.-W."/>
        </authorList>
    </citation>
    <scope>NUCLEOTIDE SEQUENCE [LARGE SCALE GENOMIC DNA]</scope>
    <source>
        <strain evidence="2 3">KACC 19306</strain>
    </source>
</reference>
<dbReference type="PROSITE" id="PS51318">
    <property type="entry name" value="TAT"/>
    <property type="match status" value="1"/>
</dbReference>
<evidence type="ECO:0000313" key="3">
    <source>
        <dbReference type="Proteomes" id="UP000324678"/>
    </source>
</evidence>
<dbReference type="KEGG" id="ail:FLP10_05880"/>
<sequence>MNEQEHVVTRRPARIALLGAAAAAALVASGTAPAVAADPAPTLADLPADCQGALSIVTADGALETLVVNSTRAPGEVARSESPEGSDTFDFVPRDLVWIGGSGDEEGGHGSYLAVSPTGRLLEVEYRTHLGEPDRLEITDSGQAGGAPLTVAGPYLFSLRTLPTSTTPQGVLWRFEFNGWDEPGVFTNPGTVGNSRQLGAIEQLAAVYGSYTDPIRTLYGSTGDGELLEITVPNDTPKSHTVRTVAAEGFDDLTSLEVRNCYESGGRTFTGTTDDGAVVVWYDADRTDGIAGADLVRIETGATLEPGDHAFGY</sequence>
<proteinExistence type="predicted"/>
<keyword evidence="3" id="KW-1185">Reference proteome</keyword>
<feature type="chain" id="PRO_5022895091" evidence="1">
    <location>
        <begin position="37"/>
        <end position="313"/>
    </location>
</feature>
<dbReference type="InterPro" id="IPR006311">
    <property type="entry name" value="TAT_signal"/>
</dbReference>